<organism evidence="3 4">
    <name type="scientific">Marivirga arenosa</name>
    <dbReference type="NCBI Taxonomy" id="3059076"/>
    <lineage>
        <taxon>Bacteria</taxon>
        <taxon>Pseudomonadati</taxon>
        <taxon>Bacteroidota</taxon>
        <taxon>Cytophagia</taxon>
        <taxon>Cytophagales</taxon>
        <taxon>Marivirgaceae</taxon>
        <taxon>Marivirga</taxon>
    </lineage>
</organism>
<sequence length="270" mass="31873">MSDFSLTKRYPWIYKLRLRLAISLVLTILVIFILLFLKPFDTGEKYLPFKNLMLAGYGMCIFIADLLLLTAERLIVFKLKKYWIFIFELLYFLSLFLLSSILVYSYDIIVTKQIAISWDYLFTFSYQFILPIALLLLPLLAYVRYTKGEIISHEEIKNPEVLLIGKNQNDTLKIKLTQLIFIKAEDNYVRIVFLNEKSDVEEILMRSTLSSMKKQVKHLHYCHRSYLIAPWYIQQLKGHRQKASLVLKYYNSEIPLSGKYYTAISGLKKE</sequence>
<dbReference type="AlphaFoldDB" id="A0AA51N545"/>
<evidence type="ECO:0000313" key="4">
    <source>
        <dbReference type="Proteomes" id="UP001244443"/>
    </source>
</evidence>
<reference evidence="3" key="1">
    <citation type="submission" date="2023-08" db="EMBL/GenBank/DDBJ databases">
        <title>Comparative genomics and taxonomic characterization of three novel marine species of genus Marivirga.</title>
        <authorList>
            <person name="Muhammad N."/>
            <person name="Kim S.-G."/>
        </authorList>
    </citation>
    <scope>NUCLEOTIDE SEQUENCE [LARGE SCALE GENOMIC DNA]</scope>
    <source>
        <strain evidence="3">ABR2-2</strain>
    </source>
</reference>
<dbReference type="GO" id="GO:0003677">
    <property type="term" value="F:DNA binding"/>
    <property type="evidence" value="ECO:0007669"/>
    <property type="project" value="UniProtKB-KW"/>
</dbReference>
<dbReference type="Proteomes" id="UP001244443">
    <property type="component" value="Chromosome"/>
</dbReference>
<evidence type="ECO:0000256" key="1">
    <source>
        <dbReference type="SAM" id="Phobius"/>
    </source>
</evidence>
<dbReference type="EMBL" id="CP129970">
    <property type="protein sequence ID" value="WMN06384.1"/>
    <property type="molecule type" value="Genomic_DNA"/>
</dbReference>
<feature type="transmembrane region" description="Helical" evidence="1">
    <location>
        <begin position="20"/>
        <end position="40"/>
    </location>
</feature>
<keyword evidence="3" id="KW-0238">DNA-binding</keyword>
<keyword evidence="1" id="KW-0812">Transmembrane</keyword>
<dbReference type="Pfam" id="PF04397">
    <property type="entry name" value="LytTR"/>
    <property type="match status" value="1"/>
</dbReference>
<dbReference type="SMART" id="SM00850">
    <property type="entry name" value="LytTR"/>
    <property type="match status" value="1"/>
</dbReference>
<keyword evidence="1" id="KW-1133">Transmembrane helix</keyword>
<dbReference type="InterPro" id="IPR007492">
    <property type="entry name" value="LytTR_DNA-bd_dom"/>
</dbReference>
<protein>
    <submittedName>
        <fullName evidence="3">LytTR family DNA-binding domain-containing protein</fullName>
    </submittedName>
</protein>
<gene>
    <name evidence="3" type="ORF">QYS48_32390</name>
</gene>
<feature type="transmembrane region" description="Helical" evidence="1">
    <location>
        <begin position="82"/>
        <end position="104"/>
    </location>
</feature>
<feature type="transmembrane region" description="Helical" evidence="1">
    <location>
        <begin position="124"/>
        <end position="143"/>
    </location>
</feature>
<evidence type="ECO:0000313" key="3">
    <source>
        <dbReference type="EMBL" id="WMN06384.1"/>
    </source>
</evidence>
<dbReference type="Gene3D" id="2.40.50.1020">
    <property type="entry name" value="LytTr DNA-binding domain"/>
    <property type="match status" value="1"/>
</dbReference>
<evidence type="ECO:0000259" key="2">
    <source>
        <dbReference type="SMART" id="SM00850"/>
    </source>
</evidence>
<name>A0AA51N545_9BACT</name>
<proteinExistence type="predicted"/>
<feature type="transmembrane region" description="Helical" evidence="1">
    <location>
        <begin position="52"/>
        <end position="70"/>
    </location>
</feature>
<keyword evidence="1" id="KW-0472">Membrane</keyword>
<accession>A0AA51N545</accession>
<feature type="domain" description="HTH LytTR-type" evidence="2">
    <location>
        <begin position="169"/>
        <end position="269"/>
    </location>
</feature>
<keyword evidence="4" id="KW-1185">Reference proteome</keyword>
<dbReference type="RefSeq" id="WP_308356196.1">
    <property type="nucleotide sequence ID" value="NZ_CP129970.2"/>
</dbReference>